<dbReference type="AlphaFoldDB" id="A0A174FGA6"/>
<evidence type="ECO:0008006" key="4">
    <source>
        <dbReference type="Google" id="ProtNLM"/>
    </source>
</evidence>
<evidence type="ECO:0000256" key="1">
    <source>
        <dbReference type="SAM" id="SignalP"/>
    </source>
</evidence>
<gene>
    <name evidence="2" type="ORF">ERS852381_01668</name>
</gene>
<name>A0A174FGA6_9ACTN</name>
<keyword evidence="1" id="KW-0732">Signal</keyword>
<sequence length="84" mass="9313">MRNKILTAIALVTTVAAGAFAGYKIATDDELRGRLLRGAQDIVDTSKKKMDVMTEDVAMRTAQVTKNPKINQGWVNNQWENVGY</sequence>
<proteinExistence type="predicted"/>
<reference evidence="2 3" key="1">
    <citation type="submission" date="2015-09" db="EMBL/GenBank/DDBJ databases">
        <authorList>
            <consortium name="Pathogen Informatics"/>
        </authorList>
    </citation>
    <scope>NUCLEOTIDE SEQUENCE [LARGE SCALE GENOMIC DNA]</scope>
    <source>
        <strain evidence="2 3">2789STDY5608823</strain>
    </source>
</reference>
<dbReference type="RefSeq" id="WP_055287297.1">
    <property type="nucleotide sequence ID" value="NZ_CYYP01000016.1"/>
</dbReference>
<evidence type="ECO:0000313" key="2">
    <source>
        <dbReference type="EMBL" id="CUO47978.1"/>
    </source>
</evidence>
<protein>
    <recommendedName>
        <fullName evidence="4">YtxH domain-containing protein</fullName>
    </recommendedName>
</protein>
<accession>A0A174FGA6</accession>
<feature type="chain" id="PRO_5008021642" description="YtxH domain-containing protein" evidence="1">
    <location>
        <begin position="22"/>
        <end position="84"/>
    </location>
</feature>
<organism evidence="2 3">
    <name type="scientific">Collinsella aerofaciens</name>
    <dbReference type="NCBI Taxonomy" id="74426"/>
    <lineage>
        <taxon>Bacteria</taxon>
        <taxon>Bacillati</taxon>
        <taxon>Actinomycetota</taxon>
        <taxon>Coriobacteriia</taxon>
        <taxon>Coriobacteriales</taxon>
        <taxon>Coriobacteriaceae</taxon>
        <taxon>Collinsella</taxon>
    </lineage>
</organism>
<feature type="signal peptide" evidence="1">
    <location>
        <begin position="1"/>
        <end position="21"/>
    </location>
</feature>
<dbReference type="Proteomes" id="UP000095468">
    <property type="component" value="Unassembled WGS sequence"/>
</dbReference>
<dbReference type="EMBL" id="CYYP01000016">
    <property type="protein sequence ID" value="CUO47978.1"/>
    <property type="molecule type" value="Genomic_DNA"/>
</dbReference>
<evidence type="ECO:0000313" key="3">
    <source>
        <dbReference type="Proteomes" id="UP000095468"/>
    </source>
</evidence>